<reference evidence="7" key="2">
    <citation type="submission" date="2017-10" db="EMBL/GenBank/DDBJ databases">
        <title>Ladona fulva Genome sequencing and assembly.</title>
        <authorList>
            <person name="Murali S."/>
            <person name="Richards S."/>
            <person name="Bandaranaike D."/>
            <person name="Bellair M."/>
            <person name="Blankenburg K."/>
            <person name="Chao H."/>
            <person name="Dinh H."/>
            <person name="Doddapaneni H."/>
            <person name="Dugan-Rocha S."/>
            <person name="Elkadiri S."/>
            <person name="Gnanaolivu R."/>
            <person name="Hernandez B."/>
            <person name="Skinner E."/>
            <person name="Javaid M."/>
            <person name="Lee S."/>
            <person name="Li M."/>
            <person name="Ming W."/>
            <person name="Munidasa M."/>
            <person name="Muniz J."/>
            <person name="Nguyen L."/>
            <person name="Hughes D."/>
            <person name="Osuji N."/>
            <person name="Pu L.-L."/>
            <person name="Puazo M."/>
            <person name="Qu C."/>
            <person name="Quiroz J."/>
            <person name="Raj R."/>
            <person name="Weissenberger G."/>
            <person name="Xin Y."/>
            <person name="Zou X."/>
            <person name="Han Y."/>
            <person name="Worley K."/>
            <person name="Muzny D."/>
            <person name="Gibbs R."/>
        </authorList>
    </citation>
    <scope>NUCLEOTIDE SEQUENCE</scope>
    <source>
        <strain evidence="7">Sampled in the wild</strain>
    </source>
</reference>
<evidence type="ECO:0000256" key="4">
    <source>
        <dbReference type="ARBA" id="ARBA00023163"/>
    </source>
</evidence>
<dbReference type="PANTHER" id="PTHR15405">
    <property type="entry name" value="PROLINE-RICH NUCLEAR RECEPTOR COACTIVATOR"/>
    <property type="match status" value="1"/>
</dbReference>
<dbReference type="EMBL" id="KZ308579">
    <property type="protein sequence ID" value="KAG8231831.1"/>
    <property type="molecule type" value="Genomic_DNA"/>
</dbReference>
<sequence length="152" mass="16433">MVGGPVLIISQCHGHQFRSPKGQVWINKSKTSLPSFASPPKAKHRNVDLQSIIEGKGFQPSQDGTFIGLSTSPRQGSPKLKQRDSPSKEGSPRVSPTIGGFYAGAKFSDPPSPAALPKPPSHWTSCAHMPHGRSEKCVDMTNRLKFLLKVHA</sequence>
<dbReference type="AlphaFoldDB" id="A0A8K0P325"/>
<feature type="compositionally biased region" description="Polar residues" evidence="6">
    <location>
        <begin position="59"/>
        <end position="75"/>
    </location>
</feature>
<dbReference type="OrthoDB" id="6358215at2759"/>
<protein>
    <recommendedName>
        <fullName evidence="9">Proline-rich nuclear receptor coactivator 2</fullName>
    </recommendedName>
</protein>
<keyword evidence="2" id="KW-0805">Transcription regulation</keyword>
<evidence type="ECO:0000256" key="3">
    <source>
        <dbReference type="ARBA" id="ARBA00023159"/>
    </source>
</evidence>
<dbReference type="GO" id="GO:0016071">
    <property type="term" value="P:mRNA metabolic process"/>
    <property type="evidence" value="ECO:0007669"/>
    <property type="project" value="UniProtKB-ARBA"/>
</dbReference>
<comment type="caution">
    <text evidence="7">The sequence shown here is derived from an EMBL/GenBank/DDBJ whole genome shotgun (WGS) entry which is preliminary data.</text>
</comment>
<dbReference type="InterPro" id="IPR026780">
    <property type="entry name" value="PNRC1/2"/>
</dbReference>
<evidence type="ECO:0000256" key="6">
    <source>
        <dbReference type="SAM" id="MobiDB-lite"/>
    </source>
</evidence>
<dbReference type="Pfam" id="PF15365">
    <property type="entry name" value="PNRC"/>
    <property type="match status" value="1"/>
</dbReference>
<accession>A0A8K0P325</accession>
<dbReference type="Proteomes" id="UP000792457">
    <property type="component" value="Unassembled WGS sequence"/>
</dbReference>
<keyword evidence="4" id="KW-0804">Transcription</keyword>
<evidence type="ECO:0000313" key="8">
    <source>
        <dbReference type="Proteomes" id="UP000792457"/>
    </source>
</evidence>
<feature type="region of interest" description="Disordered" evidence="6">
    <location>
        <begin position="31"/>
        <end position="121"/>
    </location>
</feature>
<evidence type="ECO:0000256" key="1">
    <source>
        <dbReference type="ARBA" id="ARBA00004123"/>
    </source>
</evidence>
<dbReference type="GO" id="GO:0005634">
    <property type="term" value="C:nucleus"/>
    <property type="evidence" value="ECO:0007669"/>
    <property type="project" value="UniProtKB-SubCell"/>
</dbReference>
<feature type="compositionally biased region" description="Basic and acidic residues" evidence="6">
    <location>
        <begin position="81"/>
        <end position="91"/>
    </location>
</feature>
<evidence type="ECO:0000256" key="2">
    <source>
        <dbReference type="ARBA" id="ARBA00023015"/>
    </source>
</evidence>
<evidence type="ECO:0008006" key="9">
    <source>
        <dbReference type="Google" id="ProtNLM"/>
    </source>
</evidence>
<evidence type="ECO:0000256" key="5">
    <source>
        <dbReference type="ARBA" id="ARBA00023242"/>
    </source>
</evidence>
<keyword evidence="3" id="KW-0010">Activator</keyword>
<keyword evidence="5" id="KW-0539">Nucleus</keyword>
<feature type="compositionally biased region" description="Pro residues" evidence="6">
    <location>
        <begin position="110"/>
        <end position="120"/>
    </location>
</feature>
<evidence type="ECO:0000313" key="7">
    <source>
        <dbReference type="EMBL" id="KAG8231831.1"/>
    </source>
</evidence>
<dbReference type="InterPro" id="IPR028322">
    <property type="entry name" value="PNRC-like_rgn"/>
</dbReference>
<gene>
    <name evidence="7" type="ORF">J437_LFUL008602</name>
</gene>
<keyword evidence="8" id="KW-1185">Reference proteome</keyword>
<name>A0A8K0P325_LADFU</name>
<comment type="subcellular location">
    <subcellularLocation>
        <location evidence="1">Nucleus</location>
    </subcellularLocation>
</comment>
<reference evidence="7" key="1">
    <citation type="submission" date="2013-04" db="EMBL/GenBank/DDBJ databases">
        <authorList>
            <person name="Qu J."/>
            <person name="Murali S.C."/>
            <person name="Bandaranaike D."/>
            <person name="Bellair M."/>
            <person name="Blankenburg K."/>
            <person name="Chao H."/>
            <person name="Dinh H."/>
            <person name="Doddapaneni H."/>
            <person name="Downs B."/>
            <person name="Dugan-Rocha S."/>
            <person name="Elkadiri S."/>
            <person name="Gnanaolivu R.D."/>
            <person name="Hernandez B."/>
            <person name="Javaid M."/>
            <person name="Jayaseelan J.C."/>
            <person name="Lee S."/>
            <person name="Li M."/>
            <person name="Ming W."/>
            <person name="Munidasa M."/>
            <person name="Muniz J."/>
            <person name="Nguyen L."/>
            <person name="Ongeri F."/>
            <person name="Osuji N."/>
            <person name="Pu L.-L."/>
            <person name="Puazo M."/>
            <person name="Qu C."/>
            <person name="Quiroz J."/>
            <person name="Raj R."/>
            <person name="Weissenberger G."/>
            <person name="Xin Y."/>
            <person name="Zou X."/>
            <person name="Han Y."/>
            <person name="Richards S."/>
            <person name="Worley K."/>
            <person name="Muzny D."/>
            <person name="Gibbs R."/>
        </authorList>
    </citation>
    <scope>NUCLEOTIDE SEQUENCE</scope>
    <source>
        <strain evidence="7">Sampled in the wild</strain>
    </source>
</reference>
<proteinExistence type="predicted"/>
<organism evidence="7 8">
    <name type="scientific">Ladona fulva</name>
    <name type="common">Scarce chaser dragonfly</name>
    <name type="synonym">Libellula fulva</name>
    <dbReference type="NCBI Taxonomy" id="123851"/>
    <lineage>
        <taxon>Eukaryota</taxon>
        <taxon>Metazoa</taxon>
        <taxon>Ecdysozoa</taxon>
        <taxon>Arthropoda</taxon>
        <taxon>Hexapoda</taxon>
        <taxon>Insecta</taxon>
        <taxon>Pterygota</taxon>
        <taxon>Palaeoptera</taxon>
        <taxon>Odonata</taxon>
        <taxon>Epiprocta</taxon>
        <taxon>Anisoptera</taxon>
        <taxon>Libelluloidea</taxon>
        <taxon>Libellulidae</taxon>
        <taxon>Ladona</taxon>
    </lineage>
</organism>